<dbReference type="EMBL" id="RJJX01000018">
    <property type="protein sequence ID" value="RUT73624.1"/>
    <property type="molecule type" value="Genomic_DNA"/>
</dbReference>
<evidence type="ECO:0000256" key="1">
    <source>
        <dbReference type="ARBA" id="ARBA00005564"/>
    </source>
</evidence>
<comment type="caution">
    <text evidence="4">The sequence shown here is derived from an EMBL/GenBank/DDBJ whole genome shotgun (WGS) entry which is preliminary data.</text>
</comment>
<proteinExistence type="inferred from homology"/>
<evidence type="ECO:0000256" key="2">
    <source>
        <dbReference type="ARBA" id="ARBA00022526"/>
    </source>
</evidence>
<protein>
    <submittedName>
        <fullName evidence="4">Lactonase family protein</fullName>
    </submittedName>
</protein>
<keyword evidence="3" id="KW-0732">Signal</keyword>
<feature type="chain" id="PRO_5019056456" evidence="3">
    <location>
        <begin position="21"/>
        <end position="371"/>
    </location>
</feature>
<dbReference type="OrthoDB" id="9790815at2"/>
<dbReference type="GO" id="GO:0006006">
    <property type="term" value="P:glucose metabolic process"/>
    <property type="evidence" value="ECO:0007669"/>
    <property type="project" value="UniProtKB-KW"/>
</dbReference>
<dbReference type="PANTHER" id="PTHR30344">
    <property type="entry name" value="6-PHOSPHOGLUCONOLACTONASE-RELATED"/>
    <property type="match status" value="1"/>
</dbReference>
<organism evidence="4 5">
    <name type="scientific">Ancylomarina longa</name>
    <dbReference type="NCBI Taxonomy" id="2487017"/>
    <lineage>
        <taxon>Bacteria</taxon>
        <taxon>Pseudomonadati</taxon>
        <taxon>Bacteroidota</taxon>
        <taxon>Bacteroidia</taxon>
        <taxon>Marinilabiliales</taxon>
        <taxon>Marinifilaceae</taxon>
        <taxon>Ancylomarina</taxon>
    </lineage>
</organism>
<evidence type="ECO:0000256" key="3">
    <source>
        <dbReference type="SAM" id="SignalP"/>
    </source>
</evidence>
<reference evidence="4 5" key="1">
    <citation type="submission" date="2018-11" db="EMBL/GenBank/DDBJ databases">
        <title>Parancylomarina longa gen. nov., sp. nov., isolated from sediments of southern Okinawa.</title>
        <authorList>
            <person name="Fu T."/>
        </authorList>
    </citation>
    <scope>NUCLEOTIDE SEQUENCE [LARGE SCALE GENOMIC DNA]</scope>
    <source>
        <strain evidence="4 5">T3-2 S1-C</strain>
    </source>
</reference>
<sequence>MFKRNFIVIMLLLAVFACQNQKTNMKKVNYSFYVGTYTDTSSKGIYKVEMDSIGHMTMLSLQARSDNPSFLTFANNGNTLLAVNEINTVEGKGTVESYLVGNSLKLISRRSSGGAHPCFVGANQEGIVLTANYTSGTNGLLKVDKDSKLSTLLDVQQHIGSGANKVRQDKAHAHSIWFVPNSNLVIAVDLGTNELWISEIDRVNNKFRLKDKLEMEDGAGPRHLAFHPNDKYIYVINELNNTISTVQIAADKTLSLLGSVSTLPNDFQGESFPADIHISSDGNFLYASNRGHNSIAIYKVSNGGKLNSIGFESTLGDHPRNFSLSPDEKFLLVANQNTNNIVCFKRDKKTGLLTFVEELKVAKPVCILFQK</sequence>
<feature type="signal peptide" evidence="3">
    <location>
        <begin position="1"/>
        <end position="20"/>
    </location>
</feature>
<keyword evidence="2" id="KW-0313">Glucose metabolism</keyword>
<dbReference type="InterPro" id="IPR015943">
    <property type="entry name" value="WD40/YVTN_repeat-like_dom_sf"/>
</dbReference>
<dbReference type="InterPro" id="IPR019405">
    <property type="entry name" value="Lactonase_7-beta_prop"/>
</dbReference>
<dbReference type="PANTHER" id="PTHR30344:SF1">
    <property type="entry name" value="6-PHOSPHOGLUCONOLACTONASE"/>
    <property type="match status" value="1"/>
</dbReference>
<comment type="similarity">
    <text evidence="1">Belongs to the cycloisomerase 2 family.</text>
</comment>
<dbReference type="Gene3D" id="2.130.10.10">
    <property type="entry name" value="YVTN repeat-like/Quinoprotein amine dehydrogenase"/>
    <property type="match status" value="1"/>
</dbReference>
<keyword evidence="5" id="KW-1185">Reference proteome</keyword>
<dbReference type="AlphaFoldDB" id="A0A434AGV7"/>
<dbReference type="SUPFAM" id="SSF51004">
    <property type="entry name" value="C-terminal (heme d1) domain of cytochrome cd1-nitrite reductase"/>
    <property type="match status" value="1"/>
</dbReference>
<dbReference type="Pfam" id="PF10282">
    <property type="entry name" value="Lactonase"/>
    <property type="match status" value="1"/>
</dbReference>
<dbReference type="GO" id="GO:0005829">
    <property type="term" value="C:cytosol"/>
    <property type="evidence" value="ECO:0007669"/>
    <property type="project" value="TreeGrafter"/>
</dbReference>
<gene>
    <name evidence="4" type="ORF">DLK05_12410</name>
</gene>
<name>A0A434AGV7_9BACT</name>
<dbReference type="PROSITE" id="PS51257">
    <property type="entry name" value="PROKAR_LIPOPROTEIN"/>
    <property type="match status" value="1"/>
</dbReference>
<dbReference type="InterPro" id="IPR050282">
    <property type="entry name" value="Cycloisomerase_2"/>
</dbReference>
<dbReference type="InterPro" id="IPR011048">
    <property type="entry name" value="Haem_d1_sf"/>
</dbReference>
<dbReference type="Proteomes" id="UP000282985">
    <property type="component" value="Unassembled WGS sequence"/>
</dbReference>
<evidence type="ECO:0000313" key="5">
    <source>
        <dbReference type="Proteomes" id="UP000282985"/>
    </source>
</evidence>
<accession>A0A434AGV7</accession>
<evidence type="ECO:0000313" key="4">
    <source>
        <dbReference type="EMBL" id="RUT73624.1"/>
    </source>
</evidence>
<dbReference type="GO" id="GO:0017057">
    <property type="term" value="F:6-phosphogluconolactonase activity"/>
    <property type="evidence" value="ECO:0007669"/>
    <property type="project" value="TreeGrafter"/>
</dbReference>
<keyword evidence="2" id="KW-0119">Carbohydrate metabolism</keyword>